<organism evidence="2 3">
    <name type="scientific">Candidatus Wallbacteria bacterium HGW-Wallbacteria-1</name>
    <dbReference type="NCBI Taxonomy" id="2013854"/>
    <lineage>
        <taxon>Bacteria</taxon>
        <taxon>Candidatus Walliibacteriota</taxon>
    </lineage>
</organism>
<feature type="transmembrane region" description="Helical" evidence="1">
    <location>
        <begin position="46"/>
        <end position="67"/>
    </location>
</feature>
<reference evidence="2 3" key="1">
    <citation type="journal article" date="2017" name="ISME J.">
        <title>Potential for microbial H2 and metal transformations associated with novel bacteria and archaea in deep terrestrial subsurface sediments.</title>
        <authorList>
            <person name="Hernsdorf A.W."/>
            <person name="Amano Y."/>
            <person name="Miyakawa K."/>
            <person name="Ise K."/>
            <person name="Suzuki Y."/>
            <person name="Anantharaman K."/>
            <person name="Probst A."/>
            <person name="Burstein D."/>
            <person name="Thomas B.C."/>
            <person name="Banfield J.F."/>
        </authorList>
    </citation>
    <scope>NUCLEOTIDE SEQUENCE [LARGE SCALE GENOMIC DNA]</scope>
    <source>
        <strain evidence="2">HGW-Wallbacteria-1</strain>
    </source>
</reference>
<sequence length="658" mass="71096">MVPDPGFSNAARSCYMALLLAGVLACCATGLFVLRKRPGDSTNRVFFALMTFFALWDLMEFAAIVTLGGEMAAAWMRHLAVPLTLSAAALCHFSLLFPEPSPLSRKSWIAIALYLPAILVGLVDIALSFGLAPSISPAMISFSWGVALTKTHATTIVKLLLVGYLAVLGKNLAHSYRISEDSLARGQIRSIFAGLILPAFLGAIAIVVIRFLTPLQNTVHAAAKATGLGGKQFICYPYGLFPAIFVIVSLFIAYAILRYGFLEIRVIVNRMIFLTVLTSVLACIYVVVSELLEDIFKGWLHDDSRASGIAAALVVAAFFSPVTTWISHFVQKIFLREVSDFRDAADEACNGLGLSSSIESAAEIAVNLFSGIDGVLGARLLLADGTDAGSLQKEDYREKLDETAIELSLGERHVGNLILSHPHGIDLHWVKGSSQRFIAMLTMAIAQSSSARTGNKIDPVRSFLVSGLARSWARNYSGNSVATFQNRTMKFSREMNLENRLGVLSHRVGHEATRGLIFQLTGDIAACGIAALAIYHDLIVGVSGIGEASNPSKLNSSESDSPESKLSESYTEILTEDVFLFISALKKSIENDGVVKLSDAVFFSFSGLVDGMVDLTLIRLDRTTERVMLSADDKFDVFAGEQHLSIEFGISSGTIPNQ</sequence>
<feature type="transmembrane region" description="Helical" evidence="1">
    <location>
        <begin position="79"/>
        <end position="97"/>
    </location>
</feature>
<protein>
    <submittedName>
        <fullName evidence="2">Uncharacterized protein</fullName>
    </submittedName>
</protein>
<feature type="transmembrane region" description="Helical" evidence="1">
    <location>
        <begin position="238"/>
        <end position="259"/>
    </location>
</feature>
<evidence type="ECO:0000313" key="3">
    <source>
        <dbReference type="Proteomes" id="UP000233256"/>
    </source>
</evidence>
<dbReference type="AlphaFoldDB" id="A0A2N1PK59"/>
<dbReference type="Proteomes" id="UP000233256">
    <property type="component" value="Unassembled WGS sequence"/>
</dbReference>
<feature type="transmembrane region" description="Helical" evidence="1">
    <location>
        <begin position="271"/>
        <end position="288"/>
    </location>
</feature>
<proteinExistence type="predicted"/>
<accession>A0A2N1PK59</accession>
<feature type="transmembrane region" description="Helical" evidence="1">
    <location>
        <begin position="190"/>
        <end position="212"/>
    </location>
</feature>
<feature type="transmembrane region" description="Helical" evidence="1">
    <location>
        <begin position="308"/>
        <end position="326"/>
    </location>
</feature>
<feature type="transmembrane region" description="Helical" evidence="1">
    <location>
        <begin position="109"/>
        <end position="131"/>
    </location>
</feature>
<name>A0A2N1PK59_9BACT</name>
<keyword evidence="1" id="KW-1133">Transmembrane helix</keyword>
<feature type="transmembrane region" description="Helical" evidence="1">
    <location>
        <begin position="151"/>
        <end position="169"/>
    </location>
</feature>
<gene>
    <name evidence="2" type="ORF">CVV64_17555</name>
</gene>
<keyword evidence="1" id="KW-0812">Transmembrane</keyword>
<feature type="transmembrane region" description="Helical" evidence="1">
    <location>
        <begin position="15"/>
        <end position="34"/>
    </location>
</feature>
<evidence type="ECO:0000313" key="2">
    <source>
        <dbReference type="EMBL" id="PKK88727.1"/>
    </source>
</evidence>
<evidence type="ECO:0000256" key="1">
    <source>
        <dbReference type="SAM" id="Phobius"/>
    </source>
</evidence>
<dbReference type="EMBL" id="PGXC01000036">
    <property type="protein sequence ID" value="PKK88727.1"/>
    <property type="molecule type" value="Genomic_DNA"/>
</dbReference>
<keyword evidence="1" id="KW-0472">Membrane</keyword>
<comment type="caution">
    <text evidence="2">The sequence shown here is derived from an EMBL/GenBank/DDBJ whole genome shotgun (WGS) entry which is preliminary data.</text>
</comment>